<dbReference type="AlphaFoldDB" id="A0A9D2MSN1"/>
<comment type="caution">
    <text evidence="9">The sequence shown here is derived from an EMBL/GenBank/DDBJ whole genome shotgun (WGS) entry which is preliminary data.</text>
</comment>
<keyword evidence="6" id="KW-0479">Metal-binding</keyword>
<proteinExistence type="predicted"/>
<comment type="subunit">
    <text evidence="4">Homodimer.</text>
</comment>
<dbReference type="EMBL" id="DWXE01000039">
    <property type="protein sequence ID" value="HJB91691.1"/>
    <property type="molecule type" value="Genomic_DNA"/>
</dbReference>
<comment type="catalytic activity">
    <reaction evidence="1">
        <text>a 2'-deoxyribonucleoside 5'-phosphate + H2O = a 2'-deoxyribonucleoside + phosphate</text>
        <dbReference type="Rhea" id="RHEA:36167"/>
        <dbReference type="ChEBI" id="CHEBI:15377"/>
        <dbReference type="ChEBI" id="CHEBI:18274"/>
        <dbReference type="ChEBI" id="CHEBI:43474"/>
        <dbReference type="ChEBI" id="CHEBI:65317"/>
        <dbReference type="EC" id="3.1.3.89"/>
    </reaction>
</comment>
<evidence type="ECO:0000259" key="8">
    <source>
        <dbReference type="PROSITE" id="PS51831"/>
    </source>
</evidence>
<organism evidence="9 10">
    <name type="scientific">Candidatus Eisenbergiella merdigallinarum</name>
    <dbReference type="NCBI Taxonomy" id="2838552"/>
    <lineage>
        <taxon>Bacteria</taxon>
        <taxon>Bacillati</taxon>
        <taxon>Bacillota</taxon>
        <taxon>Clostridia</taxon>
        <taxon>Lachnospirales</taxon>
        <taxon>Lachnospiraceae</taxon>
        <taxon>Eisenbergiella</taxon>
    </lineage>
</organism>
<dbReference type="SUPFAM" id="SSF109604">
    <property type="entry name" value="HD-domain/PDEase-like"/>
    <property type="match status" value="1"/>
</dbReference>
<dbReference type="InterPro" id="IPR006674">
    <property type="entry name" value="HD_domain"/>
</dbReference>
<protein>
    <recommendedName>
        <fullName evidence="5">5'-deoxynucleotidase</fullName>
        <ecNumber evidence="5">3.1.3.89</ecNumber>
    </recommendedName>
</protein>
<dbReference type="Proteomes" id="UP000886883">
    <property type="component" value="Unassembled WGS sequence"/>
</dbReference>
<name>A0A9D2MSN1_9FIRM</name>
<evidence type="ECO:0000256" key="7">
    <source>
        <dbReference type="ARBA" id="ARBA00022801"/>
    </source>
</evidence>
<dbReference type="GO" id="GO:0005737">
    <property type="term" value="C:cytoplasm"/>
    <property type="evidence" value="ECO:0007669"/>
    <property type="project" value="TreeGrafter"/>
</dbReference>
<comment type="cofactor">
    <cofactor evidence="3">
        <name>Co(2+)</name>
        <dbReference type="ChEBI" id="CHEBI:48828"/>
    </cofactor>
</comment>
<evidence type="ECO:0000313" key="10">
    <source>
        <dbReference type="Proteomes" id="UP000886883"/>
    </source>
</evidence>
<dbReference type="Pfam" id="PF13023">
    <property type="entry name" value="HD_3"/>
    <property type="match status" value="1"/>
</dbReference>
<accession>A0A9D2MSN1</accession>
<dbReference type="EC" id="3.1.3.89" evidence="5"/>
<dbReference type="GO" id="GO:0046872">
    <property type="term" value="F:metal ion binding"/>
    <property type="evidence" value="ECO:0007669"/>
    <property type="project" value="UniProtKB-KW"/>
</dbReference>
<dbReference type="GO" id="GO:0002953">
    <property type="term" value="F:5'-deoxynucleotidase activity"/>
    <property type="evidence" value="ECO:0007669"/>
    <property type="project" value="UniProtKB-EC"/>
</dbReference>
<dbReference type="PANTHER" id="PTHR11845:SF13">
    <property type="entry name" value="5'-DEOXYNUCLEOTIDASE HDDC2"/>
    <property type="match status" value="1"/>
</dbReference>
<reference evidence="9" key="1">
    <citation type="journal article" date="2021" name="PeerJ">
        <title>Extensive microbial diversity within the chicken gut microbiome revealed by metagenomics and culture.</title>
        <authorList>
            <person name="Gilroy R."/>
            <person name="Ravi A."/>
            <person name="Getino M."/>
            <person name="Pursley I."/>
            <person name="Horton D.L."/>
            <person name="Alikhan N.F."/>
            <person name="Baker D."/>
            <person name="Gharbi K."/>
            <person name="Hall N."/>
            <person name="Watson M."/>
            <person name="Adriaenssens E.M."/>
            <person name="Foster-Nyarko E."/>
            <person name="Jarju S."/>
            <person name="Secka A."/>
            <person name="Antonio M."/>
            <person name="Oren A."/>
            <person name="Chaudhuri R.R."/>
            <person name="La Ragione R."/>
            <person name="Hildebrand F."/>
            <person name="Pallen M.J."/>
        </authorList>
    </citation>
    <scope>NUCLEOTIDE SEQUENCE</scope>
    <source>
        <strain evidence="9">USAMLcec3-2134</strain>
    </source>
</reference>
<sequence>MDGFSARQFTDFLNRVEKLKSVRRHCVTADGEPETVAAHTWRTALMAYLLKDELGDIDIDRVIRMCLIHDIGEAVTGDIPTFEKNGGHERTERQAVEDLLGGLPGALAEELKALFAEMEALETKEAKVYKALDRLEAVISHNESDISTWLPLEYELQQTYAARNVEGFPALEALQEEAVRRTKEKIAEEASRRKDG</sequence>
<dbReference type="CDD" id="cd00077">
    <property type="entry name" value="HDc"/>
    <property type="match status" value="1"/>
</dbReference>
<dbReference type="InterPro" id="IPR003607">
    <property type="entry name" value="HD/PDEase_dom"/>
</dbReference>
<dbReference type="PANTHER" id="PTHR11845">
    <property type="entry name" value="5'-DEOXYNUCLEOTIDASE HDDC2"/>
    <property type="match status" value="1"/>
</dbReference>
<evidence type="ECO:0000313" key="9">
    <source>
        <dbReference type="EMBL" id="HJB91691.1"/>
    </source>
</evidence>
<dbReference type="SMART" id="SM00471">
    <property type="entry name" value="HDc"/>
    <property type="match status" value="1"/>
</dbReference>
<evidence type="ECO:0000256" key="2">
    <source>
        <dbReference type="ARBA" id="ARBA00001936"/>
    </source>
</evidence>
<evidence type="ECO:0000256" key="3">
    <source>
        <dbReference type="ARBA" id="ARBA00001941"/>
    </source>
</evidence>
<evidence type="ECO:0000256" key="5">
    <source>
        <dbReference type="ARBA" id="ARBA00012964"/>
    </source>
</evidence>
<evidence type="ECO:0000256" key="6">
    <source>
        <dbReference type="ARBA" id="ARBA00022723"/>
    </source>
</evidence>
<evidence type="ECO:0000256" key="4">
    <source>
        <dbReference type="ARBA" id="ARBA00011738"/>
    </source>
</evidence>
<dbReference type="PROSITE" id="PS51831">
    <property type="entry name" value="HD"/>
    <property type="match status" value="1"/>
</dbReference>
<evidence type="ECO:0000256" key="1">
    <source>
        <dbReference type="ARBA" id="ARBA00001638"/>
    </source>
</evidence>
<reference evidence="9" key="2">
    <citation type="submission" date="2021-04" db="EMBL/GenBank/DDBJ databases">
        <authorList>
            <person name="Gilroy R."/>
        </authorList>
    </citation>
    <scope>NUCLEOTIDE SEQUENCE</scope>
    <source>
        <strain evidence="9">USAMLcec3-2134</strain>
    </source>
</reference>
<gene>
    <name evidence="9" type="ORF">H9763_09560</name>
</gene>
<keyword evidence="7" id="KW-0378">Hydrolase</keyword>
<dbReference type="Gene3D" id="1.10.3210.10">
    <property type="entry name" value="Hypothetical protein af1432"/>
    <property type="match status" value="1"/>
</dbReference>
<comment type="cofactor">
    <cofactor evidence="2">
        <name>Mn(2+)</name>
        <dbReference type="ChEBI" id="CHEBI:29035"/>
    </cofactor>
</comment>
<dbReference type="InterPro" id="IPR039356">
    <property type="entry name" value="YfbR/HDDC2"/>
</dbReference>
<feature type="domain" description="HD" evidence="8">
    <location>
        <begin position="36"/>
        <end position="138"/>
    </location>
</feature>